<protein>
    <submittedName>
        <fullName evidence="1">Uncharacterized protein</fullName>
    </submittedName>
</protein>
<organism evidence="1 2">
    <name type="scientific">Micromonospora coriariae</name>
    <dbReference type="NCBI Taxonomy" id="285665"/>
    <lineage>
        <taxon>Bacteria</taxon>
        <taxon>Bacillati</taxon>
        <taxon>Actinomycetota</taxon>
        <taxon>Actinomycetes</taxon>
        <taxon>Micromonosporales</taxon>
        <taxon>Micromonosporaceae</taxon>
        <taxon>Micromonospora</taxon>
    </lineage>
</organism>
<dbReference type="EMBL" id="LT607412">
    <property type="protein sequence ID" value="SCE96420.1"/>
    <property type="molecule type" value="Genomic_DNA"/>
</dbReference>
<reference evidence="2" key="1">
    <citation type="submission" date="2016-06" db="EMBL/GenBank/DDBJ databases">
        <authorList>
            <person name="Varghese N."/>
            <person name="Submissions Spin"/>
        </authorList>
    </citation>
    <scope>NUCLEOTIDE SEQUENCE [LARGE SCALE GENOMIC DNA]</scope>
    <source>
        <strain evidence="2">DSM 44875</strain>
    </source>
</reference>
<evidence type="ECO:0000313" key="2">
    <source>
        <dbReference type="Proteomes" id="UP000198243"/>
    </source>
</evidence>
<proteinExistence type="predicted"/>
<dbReference type="AlphaFoldDB" id="A0A1C4WJP2"/>
<dbReference type="RefSeq" id="WP_089019325.1">
    <property type="nucleotide sequence ID" value="NZ_LT607412.1"/>
</dbReference>
<dbReference type="Proteomes" id="UP000198243">
    <property type="component" value="Chromosome I"/>
</dbReference>
<keyword evidence="2" id="KW-1185">Reference proteome</keyword>
<name>A0A1C4WJP2_9ACTN</name>
<sequence length="114" mass="12666">MMQVPPIPEQPAFLARMHLLATEVGEASDVYAAGLRLWEEAGRAVEAGELAGNLCALWGALTDWVELKPDEADQAEAAMRQAAQDWLGVDQADRCAVERYLDHWLHDICGYERT</sequence>
<evidence type="ECO:0000313" key="1">
    <source>
        <dbReference type="EMBL" id="SCE96420.1"/>
    </source>
</evidence>
<dbReference type="OrthoDB" id="3398756at2"/>
<gene>
    <name evidence="1" type="ORF">GA0070607_3745</name>
</gene>
<accession>A0A1C4WJP2</accession>